<sequence>MDRLIGLEPSNVVAVRIEPGQKCSGHLTLRNVMYTMPVAFRLQPLNKPRYTVRPQSGIIPPLQTLTVEVTYHLPPGSALPASFPRCEDSFQLHSVVVPGAAVKDPSSTLDSVPSDWFTTRKKQVFIDSGVKVMFVGSPVLVRLVKEGSMDEVREVLERSDPSWGAADAADEQGQTLLHLAIAQARPDLVQLLLEFGADVEARGGYGSSPLEAAAAAGEALIAELLLARRARTERSETSTYGAIHLAAGGGHMDVLRLLLLKGADPDSPARDGSTALHLAVEERRRDYARLLLANGARTDVRSTGDGETPLHAAARLGDEQMVKLLLQKGANKDVRSRHGKTAYDVAVEHGHARLFDALKLGDRLCAAAREGDVRAINRLLESGAAVNGRDQHGWTALHRAAFKGRADAVRTLLDKGVDVDARDEDGYTALHCGAESGQFDVVELLVKKGADVEARTNKGVTALQVAESLQYAGIMRILVHGGALKDGARQVGGVARFAKTMELRDEQISNGGLKMKTTMKKKKQARERPMRSSFDRSSMAAMAVSGA</sequence>
<feature type="repeat" description="ANK" evidence="3">
    <location>
        <begin position="172"/>
        <end position="204"/>
    </location>
</feature>
<dbReference type="PROSITE" id="PS50297">
    <property type="entry name" value="ANK_REP_REGION"/>
    <property type="match status" value="6"/>
</dbReference>
<dbReference type="PANTHER" id="PTHR24198">
    <property type="entry name" value="ANKYRIN REPEAT AND PROTEIN KINASE DOMAIN-CONTAINING PROTEIN"/>
    <property type="match status" value="1"/>
</dbReference>
<dbReference type="SUPFAM" id="SSF49354">
    <property type="entry name" value="PapD-like"/>
    <property type="match status" value="1"/>
</dbReference>
<dbReference type="PRINTS" id="PR01415">
    <property type="entry name" value="ANKYRIN"/>
</dbReference>
<evidence type="ECO:0000256" key="3">
    <source>
        <dbReference type="PROSITE-ProRule" id="PRU00023"/>
    </source>
</evidence>
<evidence type="ECO:0000313" key="6">
    <source>
        <dbReference type="EMBL" id="KAL3715542.1"/>
    </source>
</evidence>
<dbReference type="Gene3D" id="2.60.40.10">
    <property type="entry name" value="Immunoglobulins"/>
    <property type="match status" value="1"/>
</dbReference>
<dbReference type="Gene3D" id="1.25.40.20">
    <property type="entry name" value="Ankyrin repeat-containing domain"/>
    <property type="match status" value="5"/>
</dbReference>
<evidence type="ECO:0000259" key="5">
    <source>
        <dbReference type="PROSITE" id="PS50202"/>
    </source>
</evidence>
<dbReference type="SMART" id="SM00248">
    <property type="entry name" value="ANK"/>
    <property type="match status" value="9"/>
</dbReference>
<name>A0ABD3INJ9_EUCGL</name>
<dbReference type="InterPro" id="IPR008962">
    <property type="entry name" value="PapD-like_sf"/>
</dbReference>
<feature type="domain" description="MSP" evidence="5">
    <location>
        <begin position="4"/>
        <end position="135"/>
    </location>
</feature>
<accession>A0ABD3INJ9</accession>
<evidence type="ECO:0000313" key="7">
    <source>
        <dbReference type="Proteomes" id="UP001634007"/>
    </source>
</evidence>
<proteinExistence type="predicted"/>
<organism evidence="6 7">
    <name type="scientific">Eucalyptus globulus</name>
    <name type="common">Tasmanian blue gum</name>
    <dbReference type="NCBI Taxonomy" id="34317"/>
    <lineage>
        <taxon>Eukaryota</taxon>
        <taxon>Viridiplantae</taxon>
        <taxon>Streptophyta</taxon>
        <taxon>Embryophyta</taxon>
        <taxon>Tracheophyta</taxon>
        <taxon>Spermatophyta</taxon>
        <taxon>Magnoliopsida</taxon>
        <taxon>eudicotyledons</taxon>
        <taxon>Gunneridae</taxon>
        <taxon>Pentapetalae</taxon>
        <taxon>rosids</taxon>
        <taxon>malvids</taxon>
        <taxon>Myrtales</taxon>
        <taxon>Myrtaceae</taxon>
        <taxon>Myrtoideae</taxon>
        <taxon>Eucalypteae</taxon>
        <taxon>Eucalyptus</taxon>
    </lineage>
</organism>
<dbReference type="PANTHER" id="PTHR24198:SF165">
    <property type="entry name" value="ANKYRIN REPEAT-CONTAINING PROTEIN-RELATED"/>
    <property type="match status" value="1"/>
</dbReference>
<feature type="repeat" description="ANK" evidence="3">
    <location>
        <begin position="271"/>
        <end position="303"/>
    </location>
</feature>
<dbReference type="PROSITE" id="PS50202">
    <property type="entry name" value="MSP"/>
    <property type="match status" value="1"/>
</dbReference>
<keyword evidence="1" id="KW-0677">Repeat</keyword>
<dbReference type="InterPro" id="IPR013783">
    <property type="entry name" value="Ig-like_fold"/>
</dbReference>
<keyword evidence="2 3" id="KW-0040">ANK repeat</keyword>
<feature type="repeat" description="ANK" evidence="3">
    <location>
        <begin position="392"/>
        <end position="424"/>
    </location>
</feature>
<dbReference type="Pfam" id="PF13857">
    <property type="entry name" value="Ank_5"/>
    <property type="match status" value="1"/>
</dbReference>
<evidence type="ECO:0000256" key="1">
    <source>
        <dbReference type="ARBA" id="ARBA00022737"/>
    </source>
</evidence>
<dbReference type="InterPro" id="IPR002110">
    <property type="entry name" value="Ankyrin_rpt"/>
</dbReference>
<reference evidence="6 7" key="1">
    <citation type="submission" date="2024-11" db="EMBL/GenBank/DDBJ databases">
        <title>Chromosome-level genome assembly of Eucalyptus globulus Labill. provides insights into its genome evolution.</title>
        <authorList>
            <person name="Li X."/>
        </authorList>
    </citation>
    <scope>NUCLEOTIDE SEQUENCE [LARGE SCALE GENOMIC DNA]</scope>
    <source>
        <strain evidence="6">CL2024</strain>
        <tissue evidence="6">Fresh tender leaves</tissue>
    </source>
</reference>
<dbReference type="InterPro" id="IPR036770">
    <property type="entry name" value="Ankyrin_rpt-contain_sf"/>
</dbReference>
<feature type="repeat" description="ANK" evidence="3">
    <location>
        <begin position="425"/>
        <end position="457"/>
    </location>
</feature>
<dbReference type="InterPro" id="IPR000535">
    <property type="entry name" value="MSP_dom"/>
</dbReference>
<dbReference type="AlphaFoldDB" id="A0ABD3INJ9"/>
<evidence type="ECO:0000256" key="4">
    <source>
        <dbReference type="SAM" id="MobiDB-lite"/>
    </source>
</evidence>
<dbReference type="SUPFAM" id="SSF48403">
    <property type="entry name" value="Ankyrin repeat"/>
    <property type="match status" value="1"/>
</dbReference>
<dbReference type="Pfam" id="PF12796">
    <property type="entry name" value="Ank_2"/>
    <property type="match status" value="2"/>
</dbReference>
<dbReference type="EMBL" id="JBJKBG010000011">
    <property type="protein sequence ID" value="KAL3715542.1"/>
    <property type="molecule type" value="Genomic_DNA"/>
</dbReference>
<protein>
    <recommendedName>
        <fullName evidence="5">MSP domain-containing protein</fullName>
    </recommendedName>
</protein>
<comment type="caution">
    <text evidence="6">The sequence shown here is derived from an EMBL/GenBank/DDBJ whole genome shotgun (WGS) entry which is preliminary data.</text>
</comment>
<dbReference type="Pfam" id="PF00635">
    <property type="entry name" value="Motile_Sperm"/>
    <property type="match status" value="1"/>
</dbReference>
<gene>
    <name evidence="6" type="ORF">ACJRO7_007297</name>
</gene>
<keyword evidence="7" id="KW-1185">Reference proteome</keyword>
<feature type="repeat" description="ANK" evidence="3">
    <location>
        <begin position="238"/>
        <end position="270"/>
    </location>
</feature>
<evidence type="ECO:0000256" key="2">
    <source>
        <dbReference type="ARBA" id="ARBA00023043"/>
    </source>
</evidence>
<feature type="repeat" description="ANK" evidence="3">
    <location>
        <begin position="305"/>
        <end position="337"/>
    </location>
</feature>
<dbReference type="Proteomes" id="UP001634007">
    <property type="component" value="Unassembled WGS sequence"/>
</dbReference>
<dbReference type="PROSITE" id="PS50088">
    <property type="entry name" value="ANK_REPEAT"/>
    <property type="match status" value="6"/>
</dbReference>
<dbReference type="Pfam" id="PF00023">
    <property type="entry name" value="Ank"/>
    <property type="match status" value="1"/>
</dbReference>
<feature type="region of interest" description="Disordered" evidence="4">
    <location>
        <begin position="520"/>
        <end position="547"/>
    </location>
</feature>